<dbReference type="FunFam" id="2.70.70.10:FF:000001">
    <property type="entry name" value="PTS system glucose-specific IIA component"/>
    <property type="match status" value="1"/>
</dbReference>
<dbReference type="Gene3D" id="2.70.70.10">
    <property type="entry name" value="Glucose Permease (Domain IIA)"/>
    <property type="match status" value="1"/>
</dbReference>
<dbReference type="SUPFAM" id="SSF55604">
    <property type="entry name" value="Glucose permease domain IIB"/>
    <property type="match status" value="1"/>
</dbReference>
<dbReference type="InterPro" id="IPR001127">
    <property type="entry name" value="PTS_EIIA_1_perm"/>
</dbReference>
<dbReference type="Pfam" id="PF00358">
    <property type="entry name" value="PTS_EIIA_1"/>
    <property type="match status" value="1"/>
</dbReference>
<dbReference type="PROSITE" id="PS01035">
    <property type="entry name" value="PTS_EIIB_TYPE_1_CYS"/>
    <property type="match status" value="1"/>
</dbReference>
<dbReference type="SUPFAM" id="SSF51261">
    <property type="entry name" value="Duplicated hybrid motif"/>
    <property type="match status" value="1"/>
</dbReference>
<keyword evidence="7 12" id="KW-0812">Transmembrane</keyword>
<organism evidence="16 17">
    <name type="scientific">Paenibacillus lutimineralis</name>
    <dbReference type="NCBI Taxonomy" id="2707005"/>
    <lineage>
        <taxon>Bacteria</taxon>
        <taxon>Bacillati</taxon>
        <taxon>Bacillota</taxon>
        <taxon>Bacilli</taxon>
        <taxon>Bacillales</taxon>
        <taxon>Paenibacillaceae</taxon>
        <taxon>Paenibacillus</taxon>
    </lineage>
</organism>
<evidence type="ECO:0000259" key="13">
    <source>
        <dbReference type="PROSITE" id="PS51093"/>
    </source>
</evidence>
<dbReference type="InterPro" id="IPR003352">
    <property type="entry name" value="PTS_EIIC"/>
</dbReference>
<comment type="subcellular location">
    <subcellularLocation>
        <location evidence="1">Cell membrane</location>
        <topology evidence="1">Multi-pass membrane protein</topology>
    </subcellularLocation>
</comment>
<dbReference type="InterPro" id="IPR011297">
    <property type="entry name" value="PTS_IIABC_b_glu"/>
</dbReference>
<dbReference type="FunFam" id="3.30.1360.60:FF:000001">
    <property type="entry name" value="PTS system glucose-specific IIBC component PtsG"/>
    <property type="match status" value="1"/>
</dbReference>
<dbReference type="Gene3D" id="3.30.1360.60">
    <property type="entry name" value="Glucose permease domain IIB"/>
    <property type="match status" value="1"/>
</dbReference>
<feature type="transmembrane region" description="Helical" evidence="12">
    <location>
        <begin position="381"/>
        <end position="400"/>
    </location>
</feature>
<protein>
    <submittedName>
        <fullName evidence="16">PTS beta-glucoside transporter subunit IIABC</fullName>
    </submittedName>
</protein>
<dbReference type="OrthoDB" id="2957988at2"/>
<feature type="domain" description="PTS EIIA type-1" evidence="13">
    <location>
        <begin position="493"/>
        <end position="597"/>
    </location>
</feature>
<evidence type="ECO:0000256" key="8">
    <source>
        <dbReference type="ARBA" id="ARBA00022777"/>
    </source>
</evidence>
<evidence type="ECO:0000256" key="5">
    <source>
        <dbReference type="ARBA" id="ARBA00022679"/>
    </source>
</evidence>
<dbReference type="GO" id="GO:0008982">
    <property type="term" value="F:protein-N(PI)-phosphohistidine-sugar phosphotransferase activity"/>
    <property type="evidence" value="ECO:0007669"/>
    <property type="project" value="InterPro"/>
</dbReference>
<feature type="transmembrane region" description="Helical" evidence="12">
    <location>
        <begin position="175"/>
        <end position="193"/>
    </location>
</feature>
<keyword evidence="6" id="KW-0598">Phosphotransferase system</keyword>
<feature type="transmembrane region" description="Helical" evidence="12">
    <location>
        <begin position="285"/>
        <end position="312"/>
    </location>
</feature>
<feature type="transmembrane region" description="Helical" evidence="12">
    <location>
        <begin position="199"/>
        <end position="223"/>
    </location>
</feature>
<dbReference type="KEGG" id="plut:EI981_07355"/>
<feature type="transmembrane region" description="Helical" evidence="12">
    <location>
        <begin position="420"/>
        <end position="444"/>
    </location>
</feature>
<dbReference type="InterPro" id="IPR011055">
    <property type="entry name" value="Dup_hybrid_motif"/>
</dbReference>
<feature type="transmembrane region" description="Helical" evidence="12">
    <location>
        <begin position="144"/>
        <end position="163"/>
    </location>
</feature>
<evidence type="ECO:0000256" key="12">
    <source>
        <dbReference type="SAM" id="Phobius"/>
    </source>
</evidence>
<feature type="transmembrane region" description="Helical" evidence="12">
    <location>
        <begin position="103"/>
        <end position="124"/>
    </location>
</feature>
<dbReference type="GO" id="GO:0015771">
    <property type="term" value="P:trehalose transport"/>
    <property type="evidence" value="ECO:0007669"/>
    <property type="project" value="TreeGrafter"/>
</dbReference>
<keyword evidence="10 12" id="KW-0472">Membrane</keyword>
<dbReference type="PROSITE" id="PS51093">
    <property type="entry name" value="PTS_EIIA_TYPE_1"/>
    <property type="match status" value="1"/>
</dbReference>
<evidence type="ECO:0000256" key="7">
    <source>
        <dbReference type="ARBA" id="ARBA00022692"/>
    </source>
</evidence>
<dbReference type="EMBL" id="CP034346">
    <property type="protein sequence ID" value="AZS14296.1"/>
    <property type="molecule type" value="Genomic_DNA"/>
</dbReference>
<dbReference type="AlphaFoldDB" id="A0A3Q9I7I1"/>
<dbReference type="PROSITE" id="PS51098">
    <property type="entry name" value="PTS_EIIB_TYPE_1"/>
    <property type="match status" value="1"/>
</dbReference>
<dbReference type="InterPro" id="IPR013013">
    <property type="entry name" value="PTS_EIIC_1"/>
</dbReference>
<dbReference type="Pfam" id="PF02378">
    <property type="entry name" value="PTS_EIIC"/>
    <property type="match status" value="1"/>
</dbReference>
<accession>A0A3Q9I7I1</accession>
<keyword evidence="9 12" id="KW-1133">Transmembrane helix</keyword>
<keyword evidence="5" id="KW-0808">Transferase</keyword>
<keyword evidence="8" id="KW-0418">Kinase</keyword>
<feature type="active site" description="Phosphocysteine intermediate; for EIIB activity" evidence="11">
    <location>
        <position position="26"/>
    </location>
</feature>
<dbReference type="GO" id="GO:0016301">
    <property type="term" value="F:kinase activity"/>
    <property type="evidence" value="ECO:0007669"/>
    <property type="project" value="UniProtKB-KW"/>
</dbReference>
<dbReference type="InterPro" id="IPR050558">
    <property type="entry name" value="PTS_Sugar-Specific_Components"/>
</dbReference>
<keyword evidence="3" id="KW-1003">Cell membrane</keyword>
<feature type="transmembrane region" description="Helical" evidence="12">
    <location>
        <begin position="355"/>
        <end position="374"/>
    </location>
</feature>
<evidence type="ECO:0000256" key="6">
    <source>
        <dbReference type="ARBA" id="ARBA00022683"/>
    </source>
</evidence>
<keyword evidence="2" id="KW-0813">Transport</keyword>
<dbReference type="PANTHER" id="PTHR30175:SF1">
    <property type="entry name" value="PTS SYSTEM ARBUTIN-, CELLOBIOSE-, AND SALICIN-SPECIFIC EIIBC COMPONENT-RELATED"/>
    <property type="match status" value="1"/>
</dbReference>
<proteinExistence type="predicted"/>
<feature type="domain" description="PTS EIIB type-1" evidence="14">
    <location>
        <begin position="4"/>
        <end position="86"/>
    </location>
</feature>
<evidence type="ECO:0000313" key="17">
    <source>
        <dbReference type="Proteomes" id="UP000270678"/>
    </source>
</evidence>
<name>A0A3Q9I7I1_9BACL</name>
<evidence type="ECO:0000259" key="14">
    <source>
        <dbReference type="PROSITE" id="PS51098"/>
    </source>
</evidence>
<dbReference type="PROSITE" id="PS00371">
    <property type="entry name" value="PTS_EIIA_TYPE_1_HIS"/>
    <property type="match status" value="1"/>
</dbReference>
<keyword evidence="17" id="KW-1185">Reference proteome</keyword>
<sequence>MNNQDLAKQIITQVGGESNVISLVHCATRLRFKLKDKSRANKAALEKMEGVITVVESAGQLQVVIGNNVGQVYAQIMKDTNLEDAERKGGNTERSNSSVLDKAIDLISGIFSPLLGAFAGAGLLKGLLALFVQLSWLDAANGTYMILNAAADSTFYFLPILLGFTSARKFQANPFVAVAIAGALVYPSILDAFNNAQQIAFLGIPVTLINYTSSVIPILLAVWIQSYVEKLLRSIIHESVRNIFVPMLALVIVVPLTFLIFGPVGNTISQAVASGYTWVYNLSPLIAGIIAGAFWQVFVIFGVHWGFIPIMLNNLTTVGYDTMMPMLAAAVLAQAGAGLGVFLKSKNKQTKALAGSTTIAGVFGITEPLVYGITLKFKKPFIYACISGAVGGAIIGAGGGRGFGFAFPSLLAIPTYIGSGFTTTMIGITVAFILAIVLVLILGFKEETEENTAASGNALGNAAPLPGTESLVDKEVIVSPLNGKIMPLELLPDEAIASGAMGKGIVIEPSSGRLTSPVSGTVTTVFPTGHAIGITSDEGVELLIHVGVNTVKLKGQFFDKKVKEGDRVKQGDLLLDFDVEQIRAAGFVTATPIIVTNSASYLDVLKTDKSEAKHNDYLLTIVNHSLKEDHVYEDK</sequence>
<evidence type="ECO:0000256" key="11">
    <source>
        <dbReference type="PROSITE-ProRule" id="PRU00421"/>
    </source>
</evidence>
<evidence type="ECO:0000313" key="16">
    <source>
        <dbReference type="EMBL" id="AZS14296.1"/>
    </source>
</evidence>
<feature type="transmembrane region" description="Helical" evidence="12">
    <location>
        <begin position="243"/>
        <end position="265"/>
    </location>
</feature>
<feature type="transmembrane region" description="Helical" evidence="12">
    <location>
        <begin position="324"/>
        <end position="343"/>
    </location>
</feature>
<dbReference type="NCBIfam" id="TIGR01995">
    <property type="entry name" value="PTS-II-ABC-beta"/>
    <property type="match status" value="1"/>
</dbReference>
<dbReference type="GO" id="GO:0005886">
    <property type="term" value="C:plasma membrane"/>
    <property type="evidence" value="ECO:0007669"/>
    <property type="project" value="UniProtKB-SubCell"/>
</dbReference>
<dbReference type="Pfam" id="PF00367">
    <property type="entry name" value="PTS_EIIB"/>
    <property type="match status" value="1"/>
</dbReference>
<dbReference type="PANTHER" id="PTHR30175">
    <property type="entry name" value="PHOSPHOTRANSFERASE SYSTEM TRANSPORT PROTEIN"/>
    <property type="match status" value="1"/>
</dbReference>
<dbReference type="Proteomes" id="UP000270678">
    <property type="component" value="Chromosome"/>
</dbReference>
<evidence type="ECO:0000256" key="4">
    <source>
        <dbReference type="ARBA" id="ARBA00022597"/>
    </source>
</evidence>
<dbReference type="RefSeq" id="WP_126996826.1">
    <property type="nucleotide sequence ID" value="NZ_CP034346.1"/>
</dbReference>
<dbReference type="NCBIfam" id="TIGR00830">
    <property type="entry name" value="PTBA"/>
    <property type="match status" value="1"/>
</dbReference>
<evidence type="ECO:0000256" key="9">
    <source>
        <dbReference type="ARBA" id="ARBA00022989"/>
    </source>
</evidence>
<keyword evidence="4" id="KW-0762">Sugar transport</keyword>
<dbReference type="InterPro" id="IPR036878">
    <property type="entry name" value="Glu_permease_IIB"/>
</dbReference>
<gene>
    <name evidence="16" type="ORF">EI981_07355</name>
</gene>
<feature type="domain" description="PTS EIIC type-1" evidence="15">
    <location>
        <begin position="105"/>
        <end position="458"/>
    </location>
</feature>
<dbReference type="GO" id="GO:0090589">
    <property type="term" value="F:protein-phosphocysteine-trehalose phosphotransferase system transporter activity"/>
    <property type="evidence" value="ECO:0007669"/>
    <property type="project" value="TreeGrafter"/>
</dbReference>
<dbReference type="InterPro" id="IPR001996">
    <property type="entry name" value="PTS_IIB_1"/>
</dbReference>
<dbReference type="CDD" id="cd00212">
    <property type="entry name" value="PTS_IIB_glc"/>
    <property type="match status" value="1"/>
</dbReference>
<dbReference type="GO" id="GO:0009401">
    <property type="term" value="P:phosphoenolpyruvate-dependent sugar phosphotransferase system"/>
    <property type="evidence" value="ECO:0007669"/>
    <property type="project" value="UniProtKB-KW"/>
</dbReference>
<reference evidence="17" key="1">
    <citation type="submission" date="2018-12" db="EMBL/GenBank/DDBJ databases">
        <title>Complete genome sequence of Paenibacillus sp. MBLB1234.</title>
        <authorList>
            <person name="Nam Y.-D."/>
            <person name="Kang J."/>
            <person name="Chung W.-H."/>
            <person name="Park Y.S."/>
        </authorList>
    </citation>
    <scope>NUCLEOTIDE SEQUENCE [LARGE SCALE GENOMIC DNA]</scope>
    <source>
        <strain evidence="17">MBLB1234</strain>
    </source>
</reference>
<evidence type="ECO:0000259" key="15">
    <source>
        <dbReference type="PROSITE" id="PS51103"/>
    </source>
</evidence>
<evidence type="ECO:0000256" key="1">
    <source>
        <dbReference type="ARBA" id="ARBA00004651"/>
    </source>
</evidence>
<evidence type="ECO:0000256" key="10">
    <source>
        <dbReference type="ARBA" id="ARBA00023136"/>
    </source>
</evidence>
<evidence type="ECO:0000256" key="3">
    <source>
        <dbReference type="ARBA" id="ARBA00022475"/>
    </source>
</evidence>
<evidence type="ECO:0000256" key="2">
    <source>
        <dbReference type="ARBA" id="ARBA00022448"/>
    </source>
</evidence>
<dbReference type="PROSITE" id="PS51103">
    <property type="entry name" value="PTS_EIIC_TYPE_1"/>
    <property type="match status" value="1"/>
</dbReference>
<dbReference type="InterPro" id="IPR018113">
    <property type="entry name" value="PTrfase_EIIB_Cys"/>
</dbReference>